<dbReference type="Proteomes" id="UP000215214">
    <property type="component" value="Chromosome TJEJU"/>
</dbReference>
<name>A0A238UC27_9FLAO</name>
<protein>
    <submittedName>
        <fullName evidence="1">Uncharacterized protein</fullName>
    </submittedName>
</protein>
<accession>A0A238UC27</accession>
<dbReference type="RefSeq" id="WP_095072159.1">
    <property type="nucleotide sequence ID" value="NZ_LT899436.1"/>
</dbReference>
<reference evidence="1 2" key="1">
    <citation type="submission" date="2017-07" db="EMBL/GenBank/DDBJ databases">
        <authorList>
            <person name="Sun Z.S."/>
            <person name="Albrecht U."/>
            <person name="Echele G."/>
            <person name="Lee C.C."/>
        </authorList>
    </citation>
    <scope>NUCLEOTIDE SEQUENCE [LARGE SCALE GENOMIC DNA]</scope>
    <source>
        <strain evidence="2">type strain: KCTC 22618</strain>
    </source>
</reference>
<dbReference type="EMBL" id="LT899436">
    <property type="protein sequence ID" value="SNR15970.1"/>
    <property type="molecule type" value="Genomic_DNA"/>
</dbReference>
<organism evidence="1 2">
    <name type="scientific">Tenacibaculum jejuense</name>
    <dbReference type="NCBI Taxonomy" id="584609"/>
    <lineage>
        <taxon>Bacteria</taxon>
        <taxon>Pseudomonadati</taxon>
        <taxon>Bacteroidota</taxon>
        <taxon>Flavobacteriia</taxon>
        <taxon>Flavobacteriales</taxon>
        <taxon>Flavobacteriaceae</taxon>
        <taxon>Tenacibaculum</taxon>
    </lineage>
</organism>
<dbReference type="KEGG" id="tje:TJEJU_2284"/>
<dbReference type="OrthoDB" id="828100at2"/>
<keyword evidence="2" id="KW-1185">Reference proteome</keyword>
<dbReference type="AlphaFoldDB" id="A0A238UC27"/>
<evidence type="ECO:0000313" key="1">
    <source>
        <dbReference type="EMBL" id="SNR15970.1"/>
    </source>
</evidence>
<sequence length="275" mass="32586">MNNSCLKNQLIIISAILLLNCTNSNQLKIQDLKFPDVNEKSIRKNNVKEIYKIAGSDFGQYQKNDTISILKYNIQGKLINEYIIIIKALYSYDVSYQYDSLNLVSKKIHSSDFTNEFDFVYELKPDSLLLYQKYKSPTYKNISGKIPVISGTFKFNKQGYLIEKSQYENNDFDAGRRYITQYTYDSLHQLLSEKKFLDLSIIKDSANYNYYTSYKNTVKYYYTDQKIDSAIQVFYYLDNDRNKTNETYRILYDNNGLIKEKIRDSIHIFYKHNTF</sequence>
<proteinExistence type="predicted"/>
<gene>
    <name evidence="1" type="ORF">TJEJU_2284</name>
</gene>
<evidence type="ECO:0000313" key="2">
    <source>
        <dbReference type="Proteomes" id="UP000215214"/>
    </source>
</evidence>